<name>A0A316FP47_9GAMM</name>
<organism evidence="6 7">
    <name type="scientific">Pleionea mediterranea</name>
    <dbReference type="NCBI Taxonomy" id="523701"/>
    <lineage>
        <taxon>Bacteria</taxon>
        <taxon>Pseudomonadati</taxon>
        <taxon>Pseudomonadota</taxon>
        <taxon>Gammaproteobacteria</taxon>
        <taxon>Oceanospirillales</taxon>
        <taxon>Pleioneaceae</taxon>
        <taxon>Pleionea</taxon>
    </lineage>
</organism>
<accession>A0A316FP47</accession>
<dbReference type="InterPro" id="IPR006135">
    <property type="entry name" value="T3SS_substrate_exporter"/>
</dbReference>
<reference evidence="6 7" key="1">
    <citation type="submission" date="2018-05" db="EMBL/GenBank/DDBJ databases">
        <title>Genomic Encyclopedia of Type Strains, Phase IV (KMG-IV): sequencing the most valuable type-strain genomes for metagenomic binning, comparative biology and taxonomic classification.</title>
        <authorList>
            <person name="Goeker M."/>
        </authorList>
    </citation>
    <scope>NUCLEOTIDE SEQUENCE [LARGE SCALE GENOMIC DNA]</scope>
    <source>
        <strain evidence="6 7">DSM 25350</strain>
    </source>
</reference>
<proteinExistence type="inferred from homology"/>
<dbReference type="EMBL" id="QGGU01000007">
    <property type="protein sequence ID" value="PWK49975.1"/>
    <property type="molecule type" value="Genomic_DNA"/>
</dbReference>
<sequence length="120" mass="13317">MSEQKDDHNNDNDDQINIDDQTNMDDKINSSDQLNSKAAALKYDGKQAPTLVAKGHGALADEIIKIAEQHDVFIHEDPILIDVLAQLELGDEIPEQLYLAVAKIIAFAYMLQEKTPEASN</sequence>
<feature type="compositionally biased region" description="Basic and acidic residues" evidence="5">
    <location>
        <begin position="1"/>
        <end position="11"/>
    </location>
</feature>
<evidence type="ECO:0000256" key="2">
    <source>
        <dbReference type="ARBA" id="ARBA00021622"/>
    </source>
</evidence>
<feature type="region of interest" description="Disordered" evidence="5">
    <location>
        <begin position="1"/>
        <end position="31"/>
    </location>
</feature>
<keyword evidence="7" id="KW-1185">Reference proteome</keyword>
<dbReference type="Proteomes" id="UP000245790">
    <property type="component" value="Unassembled WGS sequence"/>
</dbReference>
<dbReference type="SUPFAM" id="SSF160544">
    <property type="entry name" value="EscU C-terminal domain-like"/>
    <property type="match status" value="1"/>
</dbReference>
<dbReference type="PANTHER" id="PTHR30531">
    <property type="entry name" value="FLAGELLAR BIOSYNTHETIC PROTEIN FLHB"/>
    <property type="match status" value="1"/>
</dbReference>
<comment type="caution">
    <text evidence="6">The sequence shown here is derived from an EMBL/GenBank/DDBJ whole genome shotgun (WGS) entry which is preliminary data.</text>
</comment>
<dbReference type="InterPro" id="IPR029025">
    <property type="entry name" value="T3SS_substrate_exporter_C"/>
</dbReference>
<comment type="function">
    <text evidence="4">Required for formation of the rod structure in the basal body of the flagellar apparatus. Together with FliI and FliH, may constitute the export apparatus of flagellin.</text>
</comment>
<keyword evidence="3" id="KW-0813">Transport</keyword>
<comment type="similarity">
    <text evidence="1">Belongs to the type III secretion exporter family.</text>
</comment>
<evidence type="ECO:0000256" key="3">
    <source>
        <dbReference type="ARBA" id="ARBA00023225"/>
    </source>
</evidence>
<evidence type="ECO:0000313" key="7">
    <source>
        <dbReference type="Proteomes" id="UP000245790"/>
    </source>
</evidence>
<keyword evidence="6" id="KW-0969">Cilium</keyword>
<dbReference type="GO" id="GO:0005886">
    <property type="term" value="C:plasma membrane"/>
    <property type="evidence" value="ECO:0007669"/>
    <property type="project" value="TreeGrafter"/>
</dbReference>
<dbReference type="GO" id="GO:0009306">
    <property type="term" value="P:protein secretion"/>
    <property type="evidence" value="ECO:0007669"/>
    <property type="project" value="InterPro"/>
</dbReference>
<keyword evidence="3" id="KW-1006">Bacterial flagellum protein export</keyword>
<evidence type="ECO:0000256" key="5">
    <source>
        <dbReference type="SAM" id="MobiDB-lite"/>
    </source>
</evidence>
<dbReference type="Pfam" id="PF01312">
    <property type="entry name" value="Bac_export_2"/>
    <property type="match status" value="1"/>
</dbReference>
<dbReference type="Gene3D" id="3.40.1690.10">
    <property type="entry name" value="secretion proteins EscU"/>
    <property type="match status" value="1"/>
</dbReference>
<keyword evidence="6" id="KW-0966">Cell projection</keyword>
<dbReference type="PANTHER" id="PTHR30531:SF12">
    <property type="entry name" value="FLAGELLAR BIOSYNTHETIC PROTEIN FLHB"/>
    <property type="match status" value="1"/>
</dbReference>
<dbReference type="AlphaFoldDB" id="A0A316FP47"/>
<dbReference type="RefSeq" id="WP_245411435.1">
    <property type="nucleotide sequence ID" value="NZ_QGGU01000007.1"/>
</dbReference>
<keyword evidence="3" id="KW-0653">Protein transport</keyword>
<keyword evidence="6" id="KW-0282">Flagellum</keyword>
<evidence type="ECO:0000256" key="4">
    <source>
        <dbReference type="ARBA" id="ARBA00025078"/>
    </source>
</evidence>
<evidence type="ECO:0000256" key="1">
    <source>
        <dbReference type="ARBA" id="ARBA00010690"/>
    </source>
</evidence>
<gene>
    <name evidence="6" type="ORF">C8D97_107140</name>
</gene>
<evidence type="ECO:0000313" key="6">
    <source>
        <dbReference type="EMBL" id="PWK49975.1"/>
    </source>
</evidence>
<protein>
    <recommendedName>
        <fullName evidence="2">Flagellar biosynthetic protein FlhB</fullName>
    </recommendedName>
</protein>